<dbReference type="Proteomes" id="UP001597036">
    <property type="component" value="Unassembled WGS sequence"/>
</dbReference>
<dbReference type="InterPro" id="IPR050678">
    <property type="entry name" value="DNA_Partitioning_ATPase"/>
</dbReference>
<dbReference type="PANTHER" id="PTHR13696:SF99">
    <property type="entry name" value="COBYRINIC ACID AC-DIAMIDE SYNTHASE"/>
    <property type="match status" value="1"/>
</dbReference>
<proteinExistence type="predicted"/>
<keyword evidence="3" id="KW-1185">Reference proteome</keyword>
<evidence type="ECO:0000313" key="2">
    <source>
        <dbReference type="EMBL" id="MFD0705617.1"/>
    </source>
</evidence>
<protein>
    <submittedName>
        <fullName evidence="2">ParA family protein</fullName>
    </submittedName>
</protein>
<name>A0ABW2YBX8_9BIFI</name>
<dbReference type="RefSeq" id="WP_377939373.1">
    <property type="nucleotide sequence ID" value="NZ_JBHTHQ010000025.1"/>
</dbReference>
<comment type="caution">
    <text evidence="2">The sequence shown here is derived from an EMBL/GenBank/DDBJ whole genome shotgun (WGS) entry which is preliminary data.</text>
</comment>
<dbReference type="Gene3D" id="3.40.50.300">
    <property type="entry name" value="P-loop containing nucleotide triphosphate hydrolases"/>
    <property type="match status" value="1"/>
</dbReference>
<dbReference type="Pfam" id="PF01656">
    <property type="entry name" value="CbiA"/>
    <property type="match status" value="1"/>
</dbReference>
<dbReference type="EMBL" id="JBHTHQ010000025">
    <property type="protein sequence ID" value="MFD0705617.1"/>
    <property type="molecule type" value="Genomic_DNA"/>
</dbReference>
<dbReference type="InterPro" id="IPR002586">
    <property type="entry name" value="CobQ/CobB/MinD/ParA_Nub-bd_dom"/>
</dbReference>
<dbReference type="InterPro" id="IPR027417">
    <property type="entry name" value="P-loop_NTPase"/>
</dbReference>
<sequence length="201" mass="21839">MKIVIANAKGGVGKTTSALYLAAAARMRGLKASVWDADPQASASLWADKATELGEPLPFDVIPANRSTLTKPTEVDELVFVDTPPSGDTMLQAIAYADMVIVPMSDSPMEFMQTWQVMSNIQTSIQARVLLVRAEEHTTAFKELETALAEQRIPRFTAVVKKRQPLKLAVGTNPHKLYEYGDVLSELIAHTPIAGGTHHGQ</sequence>
<evidence type="ECO:0000313" key="3">
    <source>
        <dbReference type="Proteomes" id="UP001597036"/>
    </source>
</evidence>
<accession>A0ABW2YBX8</accession>
<reference evidence="3" key="1">
    <citation type="journal article" date="2019" name="Int. J. Syst. Evol. Microbiol.">
        <title>The Global Catalogue of Microorganisms (GCM) 10K type strain sequencing project: providing services to taxonomists for standard genome sequencing and annotation.</title>
        <authorList>
            <consortium name="The Broad Institute Genomics Platform"/>
            <consortium name="The Broad Institute Genome Sequencing Center for Infectious Disease"/>
            <person name="Wu L."/>
            <person name="Ma J."/>
        </authorList>
    </citation>
    <scope>NUCLEOTIDE SEQUENCE [LARGE SCALE GENOMIC DNA]</scope>
    <source>
        <strain evidence="3">CCM 8604</strain>
    </source>
</reference>
<gene>
    <name evidence="2" type="ORF">ACFQY8_07665</name>
</gene>
<dbReference type="PIRSF" id="PIRSF009320">
    <property type="entry name" value="Nuc_binding_HP_1000"/>
    <property type="match status" value="1"/>
</dbReference>
<evidence type="ECO:0000259" key="1">
    <source>
        <dbReference type="Pfam" id="PF01656"/>
    </source>
</evidence>
<dbReference type="CDD" id="cd02042">
    <property type="entry name" value="ParAB_family"/>
    <property type="match status" value="1"/>
</dbReference>
<dbReference type="SUPFAM" id="SSF52540">
    <property type="entry name" value="P-loop containing nucleoside triphosphate hydrolases"/>
    <property type="match status" value="1"/>
</dbReference>
<organism evidence="2 3">
    <name type="scientific">Alloscardovia venturai</name>
    <dbReference type="NCBI Taxonomy" id="1769421"/>
    <lineage>
        <taxon>Bacteria</taxon>
        <taxon>Bacillati</taxon>
        <taxon>Actinomycetota</taxon>
        <taxon>Actinomycetes</taxon>
        <taxon>Bifidobacteriales</taxon>
        <taxon>Bifidobacteriaceae</taxon>
        <taxon>Alloscardovia</taxon>
    </lineage>
</organism>
<dbReference type="PANTHER" id="PTHR13696">
    <property type="entry name" value="P-LOOP CONTAINING NUCLEOSIDE TRIPHOSPHATE HYDROLASE"/>
    <property type="match status" value="1"/>
</dbReference>
<feature type="domain" description="CobQ/CobB/MinD/ParA nucleotide binding" evidence="1">
    <location>
        <begin position="3"/>
        <end position="136"/>
    </location>
</feature>